<dbReference type="AlphaFoldDB" id="F0ZVB3"/>
<evidence type="ECO:0000313" key="2">
    <source>
        <dbReference type="EMBL" id="EGC32114.1"/>
    </source>
</evidence>
<dbReference type="SUPFAM" id="SSF56808">
    <property type="entry name" value="Ribosomal protein L1"/>
    <property type="match status" value="1"/>
</dbReference>
<reference evidence="3" key="1">
    <citation type="journal article" date="2011" name="Genome Biol.">
        <title>Comparative genomics of the social amoebae Dictyostelium discoideum and Dictyostelium purpureum.</title>
        <authorList>
            <consortium name="US DOE Joint Genome Institute (JGI-PGF)"/>
            <person name="Sucgang R."/>
            <person name="Kuo A."/>
            <person name="Tian X."/>
            <person name="Salerno W."/>
            <person name="Parikh A."/>
            <person name="Feasley C.L."/>
            <person name="Dalin E."/>
            <person name="Tu H."/>
            <person name="Huang E."/>
            <person name="Barry K."/>
            <person name="Lindquist E."/>
            <person name="Shapiro H."/>
            <person name="Bruce D."/>
            <person name="Schmutz J."/>
            <person name="Salamov A."/>
            <person name="Fey P."/>
            <person name="Gaudet P."/>
            <person name="Anjard C."/>
            <person name="Babu M.M."/>
            <person name="Basu S."/>
            <person name="Bushmanova Y."/>
            <person name="van der Wel H."/>
            <person name="Katoh-Kurasawa M."/>
            <person name="Dinh C."/>
            <person name="Coutinho P.M."/>
            <person name="Saito T."/>
            <person name="Elias M."/>
            <person name="Schaap P."/>
            <person name="Kay R.R."/>
            <person name="Henrissat B."/>
            <person name="Eichinger L."/>
            <person name="Rivero F."/>
            <person name="Putnam N.H."/>
            <person name="West C.M."/>
            <person name="Loomis W.F."/>
            <person name="Chisholm R.L."/>
            <person name="Shaulsky G."/>
            <person name="Strassmann J.E."/>
            <person name="Queller D.C."/>
            <person name="Kuspa A."/>
            <person name="Grigoriev I.V."/>
        </authorList>
    </citation>
    <scope>NUCLEOTIDE SEQUENCE [LARGE SCALE GENOMIC DNA]</scope>
    <source>
        <strain evidence="3">QSDP1</strain>
    </source>
</reference>
<dbReference type="GO" id="GO:0005730">
    <property type="term" value="C:nucleolus"/>
    <property type="evidence" value="ECO:0000318"/>
    <property type="project" value="GO_Central"/>
</dbReference>
<dbReference type="Proteomes" id="UP000001064">
    <property type="component" value="Unassembled WGS sequence"/>
</dbReference>
<accession>F0ZVB3</accession>
<gene>
    <name evidence="2" type="ORF">DICPUDRAFT_155951</name>
</gene>
<sequence>MVTKTNTNTKTTTTKAATTTTKVAAAAAAATATKVAAAAATKVAATKTVAAKATNTTSKVNVINKEKAIEAINAVIKYSEIKKNAQPLNILDDDNENLFVSIETDKYYHDVQFKPYHITVPHQIYDLSSKRSLIIIQGNKEQAMDLKTKITEMGFTGLFDVTSMKQFKKDYITPELKIKLTKQYEEFIVDSRFKQKIQHNFGKEIYLSKQSPKKVEVDLNNPVKIIETLNKLNRLVLIRSFSKLLFTLPIGNFELGVEKLIENLSVILDEIYSKLPEKLQSIQSLAIKASDIRLPFYVNVKVPEGLIFDQKKQEVSLTKEALEELARKQMEMDSDDDFEDFEDFEDDEEEEEEEQKPITTNKKRATPEPVKKTEEKQSTPNKKVKTTPVKVAEKPTPAAKESTPVKQTTTKESTPVKQVKDAPAVKSTPAKQVKETPVKQVKETPVKQVKETPVKQVKETPVKQVKETPVVKATPVKTTPVKKTPAKK</sequence>
<feature type="region of interest" description="Disordered" evidence="1">
    <location>
        <begin position="329"/>
        <end position="461"/>
    </location>
</feature>
<evidence type="ECO:0000256" key="1">
    <source>
        <dbReference type="SAM" id="MobiDB-lite"/>
    </source>
</evidence>
<dbReference type="InParanoid" id="F0ZVB3"/>
<feature type="compositionally biased region" description="Low complexity" evidence="1">
    <location>
        <begin position="386"/>
        <end position="397"/>
    </location>
</feature>
<dbReference type="Pfam" id="PF00687">
    <property type="entry name" value="Ribosomal_L1"/>
    <property type="match status" value="1"/>
</dbReference>
<dbReference type="VEuPathDB" id="AmoebaDB:DICPUDRAFT_155951"/>
<dbReference type="EMBL" id="GL871211">
    <property type="protein sequence ID" value="EGC32114.1"/>
    <property type="molecule type" value="Genomic_DNA"/>
</dbReference>
<dbReference type="OMA" id="GHTGMQA"/>
<feature type="compositionally biased region" description="Acidic residues" evidence="1">
    <location>
        <begin position="332"/>
        <end position="354"/>
    </location>
</feature>
<dbReference type="FunCoup" id="F0ZVB3">
    <property type="interactions" value="14"/>
</dbReference>
<protein>
    <recommendedName>
        <fullName evidence="4">Ribosomal protein L1</fullName>
    </recommendedName>
</protein>
<dbReference type="eggNOG" id="KOG1685">
    <property type="taxonomic scope" value="Eukaryota"/>
</dbReference>
<dbReference type="RefSeq" id="XP_003291364.1">
    <property type="nucleotide sequence ID" value="XM_003291316.1"/>
</dbReference>
<evidence type="ECO:0008006" key="4">
    <source>
        <dbReference type="Google" id="ProtNLM"/>
    </source>
</evidence>
<proteinExistence type="predicted"/>
<feature type="compositionally biased region" description="Basic and acidic residues" evidence="1">
    <location>
        <begin position="432"/>
        <end position="461"/>
    </location>
</feature>
<dbReference type="OrthoDB" id="10251727at2759"/>
<evidence type="ECO:0000313" key="3">
    <source>
        <dbReference type="Proteomes" id="UP000001064"/>
    </source>
</evidence>
<dbReference type="KEGG" id="dpp:DICPUDRAFT_155951"/>
<dbReference type="STRING" id="5786.F0ZVB3"/>
<feature type="compositionally biased region" description="Polar residues" evidence="1">
    <location>
        <begin position="404"/>
        <end position="416"/>
    </location>
</feature>
<organism evidence="2 3">
    <name type="scientific">Dictyostelium purpureum</name>
    <name type="common">Slime mold</name>
    <dbReference type="NCBI Taxonomy" id="5786"/>
    <lineage>
        <taxon>Eukaryota</taxon>
        <taxon>Amoebozoa</taxon>
        <taxon>Evosea</taxon>
        <taxon>Eumycetozoa</taxon>
        <taxon>Dictyostelia</taxon>
        <taxon>Dictyosteliales</taxon>
        <taxon>Dictyosteliaceae</taxon>
        <taxon>Dictyostelium</taxon>
    </lineage>
</organism>
<dbReference type="InterPro" id="IPR028364">
    <property type="entry name" value="Ribosomal_uL1/biogenesis"/>
</dbReference>
<dbReference type="GeneID" id="10507535"/>
<dbReference type="InterPro" id="IPR023674">
    <property type="entry name" value="Ribosomal_uL1-like"/>
</dbReference>
<feature type="compositionally biased region" description="Basic and acidic residues" evidence="1">
    <location>
        <begin position="365"/>
        <end position="377"/>
    </location>
</feature>
<name>F0ZVB3_DICPU</name>
<keyword evidence="3" id="KW-1185">Reference proteome</keyword>